<feature type="compositionally biased region" description="Polar residues" evidence="1">
    <location>
        <begin position="53"/>
        <end position="68"/>
    </location>
</feature>
<dbReference type="AlphaFoldDB" id="A0A4P9XRW1"/>
<accession>A0A4P9XRW1</accession>
<gene>
    <name evidence="3" type="ORF">THASP1DRAFT_30118</name>
</gene>
<proteinExistence type="predicted"/>
<evidence type="ECO:0000259" key="2">
    <source>
        <dbReference type="Pfam" id="PF00621"/>
    </source>
</evidence>
<feature type="compositionally biased region" description="Low complexity" evidence="1">
    <location>
        <begin position="14"/>
        <end position="23"/>
    </location>
</feature>
<dbReference type="InterPro" id="IPR035899">
    <property type="entry name" value="DBL_dom_sf"/>
</dbReference>
<dbReference type="GO" id="GO:0005085">
    <property type="term" value="F:guanyl-nucleotide exchange factor activity"/>
    <property type="evidence" value="ECO:0007669"/>
    <property type="project" value="InterPro"/>
</dbReference>
<feature type="compositionally biased region" description="Low complexity" evidence="1">
    <location>
        <begin position="304"/>
        <end position="337"/>
    </location>
</feature>
<feature type="region of interest" description="Disordered" evidence="1">
    <location>
        <begin position="279"/>
        <end position="337"/>
    </location>
</feature>
<organism evidence="3 4">
    <name type="scientific">Thamnocephalis sphaerospora</name>
    <dbReference type="NCBI Taxonomy" id="78915"/>
    <lineage>
        <taxon>Eukaryota</taxon>
        <taxon>Fungi</taxon>
        <taxon>Fungi incertae sedis</taxon>
        <taxon>Zoopagomycota</taxon>
        <taxon>Zoopagomycotina</taxon>
        <taxon>Zoopagomycetes</taxon>
        <taxon>Zoopagales</taxon>
        <taxon>Sigmoideomycetaceae</taxon>
        <taxon>Thamnocephalis</taxon>
    </lineage>
</organism>
<evidence type="ECO:0000313" key="4">
    <source>
        <dbReference type="Proteomes" id="UP000271241"/>
    </source>
</evidence>
<evidence type="ECO:0000256" key="1">
    <source>
        <dbReference type="SAM" id="MobiDB-lite"/>
    </source>
</evidence>
<dbReference type="Pfam" id="PF00621">
    <property type="entry name" value="RhoGEF"/>
    <property type="match status" value="1"/>
</dbReference>
<dbReference type="SUPFAM" id="SSF48065">
    <property type="entry name" value="DBL homology domain (DH-domain)"/>
    <property type="match status" value="1"/>
</dbReference>
<name>A0A4P9XRW1_9FUNG</name>
<dbReference type="InterPro" id="IPR000219">
    <property type="entry name" value="DH_dom"/>
</dbReference>
<evidence type="ECO:0000313" key="3">
    <source>
        <dbReference type="EMBL" id="RKP08070.1"/>
    </source>
</evidence>
<feature type="domain" description="DH" evidence="2">
    <location>
        <begin position="360"/>
        <end position="514"/>
    </location>
</feature>
<keyword evidence="4" id="KW-1185">Reference proteome</keyword>
<protein>
    <recommendedName>
        <fullName evidence="2">DH domain-containing protein</fullName>
    </recommendedName>
</protein>
<feature type="region of interest" description="Disordered" evidence="1">
    <location>
        <begin position="121"/>
        <end position="154"/>
    </location>
</feature>
<dbReference type="OrthoDB" id="5591005at2759"/>
<dbReference type="Gene3D" id="1.20.900.10">
    <property type="entry name" value="Dbl homology (DH) domain"/>
    <property type="match status" value="1"/>
</dbReference>
<feature type="region of interest" description="Disordered" evidence="1">
    <location>
        <begin position="38"/>
        <end position="77"/>
    </location>
</feature>
<feature type="region of interest" description="Disordered" evidence="1">
    <location>
        <begin position="1"/>
        <end position="23"/>
    </location>
</feature>
<feature type="compositionally biased region" description="Low complexity" evidence="1">
    <location>
        <begin position="144"/>
        <end position="153"/>
    </location>
</feature>
<dbReference type="EMBL" id="KZ992641">
    <property type="protein sequence ID" value="RKP08070.1"/>
    <property type="molecule type" value="Genomic_DNA"/>
</dbReference>
<feature type="region of interest" description="Disordered" evidence="1">
    <location>
        <begin position="659"/>
        <end position="693"/>
    </location>
</feature>
<dbReference type="Proteomes" id="UP000271241">
    <property type="component" value="Unassembled WGS sequence"/>
</dbReference>
<sequence>MFNWRGISRDRSKSSSSVNCSSSVATEECVSEFSTSHDVSVDLSPCPIDASQHESSPSSDQYSRAAVTSISEESEGSSGFFSAESSWASTPAGYSANNVAGPSQDTSHLLYPSLTRNNIGSDSNFSYQSRAVPDGHRHEGNSTGSRSSRGVRGWPYLETPMNKSGLLYCDNTGPDGLVSATNHVSTSILTAIGALSKPVATGAIASSFALERPVRFGGNYKQLEDDEAVFVAQLEYMRDYYMRPLLGKDCAPTMLSPPETEQRPKRLSRFRVKSLSKLLPRRKSAANTRSSDGSSNGDRDAPGSTASQLSSSWSQSTFTGHSTSSGHASSSGTFSTDSSVSNVFVSNTARAQGSIAREDLKQSFYNPLDGTEKVISAPFSSLFKLIELHTRFLMALKRERPLDGRPEVVTSLLLDHVPRLSCYYKFAYDHPMALCKFETLVFLDKQLAKAIEIRDDASPYAGLRALLFTVPVSRIWYYGGVLRSIHRRMGNALPRQLLNKLELCLRNLEKLARHLWPIMHHVANMQRVALMQRNLAGLKRTLMTPTQQIHHLDTLEFRVHEDTASWCKASAILLSDRLLLLREKGGRNNRFTLRMGVFFAESTFTFTKKLFNSNAGGFYVHQPHHVDIQLRIVNKEALQTWRHLLAQLGTLDDAASMASRARSKSSDRIKSNGRSPARRRAATDSTPRSRKEQGYAAQGAFFGLTNVMSGGQNASFLL</sequence>
<reference evidence="4" key="1">
    <citation type="journal article" date="2018" name="Nat. Microbiol.">
        <title>Leveraging single-cell genomics to expand the fungal tree of life.</title>
        <authorList>
            <person name="Ahrendt S.R."/>
            <person name="Quandt C.A."/>
            <person name="Ciobanu D."/>
            <person name="Clum A."/>
            <person name="Salamov A."/>
            <person name="Andreopoulos B."/>
            <person name="Cheng J.F."/>
            <person name="Woyke T."/>
            <person name="Pelin A."/>
            <person name="Henrissat B."/>
            <person name="Reynolds N.K."/>
            <person name="Benny G.L."/>
            <person name="Smith M.E."/>
            <person name="James T.Y."/>
            <person name="Grigoriev I.V."/>
        </authorList>
    </citation>
    <scope>NUCLEOTIDE SEQUENCE [LARGE SCALE GENOMIC DNA]</scope>
    <source>
        <strain evidence="4">RSA 1356</strain>
    </source>
</reference>